<keyword evidence="2 3" id="KW-0819">tRNA processing</keyword>
<sequence length="448" mass="50346">MCSIAEDDFGDEGGAHGMKEDTPQPDLAPNELCRKCNTEPAVLKLNLKEPQCRACFLNYVRHKFRATLGSSKIVRRGSRVLIVFTGTQENVTLLDMVRFGLEQDSFKQLRIVPVLLYVDDEFVGKTNETRLELLAKRLDILKQFKSFPAYYTVTGSTKQPVVLNLDDSFVPSDFLEDETRLTHALDALRSVSSKQDLLEQVRKQTYRNMAVALNCSYVFLSDIGIDLAKTLLSNVALGRGCSLAQDVAFCDDRDDAVKLIRPIRDLNPDEVSNYFQFSETPLRYLTLQKHFEDRPSLQNLTAKFIDNLQLSFPSTVSTVFRTGDKLDAPKPAPSAKVESTKETDFLALFDRTLTLERSSSPPVAAERCQFCGAALDYHGSKTLFATEYSRLVSSRINAACSHEEILQKSKQMDQDAERAVNGDDDGERLALLKHLCHGCRNIFTDINE</sequence>
<dbReference type="PANTHER" id="PTHR20882:SF14">
    <property type="entry name" value="CYTOPLASMIC TRNA 2-THIOLATION PROTEIN 2"/>
    <property type="match status" value="1"/>
</dbReference>
<feature type="compositionally biased region" description="Basic and acidic residues" evidence="4">
    <location>
        <begin position="13"/>
        <end position="22"/>
    </location>
</feature>
<evidence type="ECO:0000256" key="2">
    <source>
        <dbReference type="ARBA" id="ARBA00022694"/>
    </source>
</evidence>
<dbReference type="Pfam" id="PF10288">
    <property type="entry name" value="CTU2"/>
    <property type="match status" value="1"/>
</dbReference>
<evidence type="ECO:0000256" key="3">
    <source>
        <dbReference type="HAMAP-Rule" id="MF_03054"/>
    </source>
</evidence>
<comment type="similarity">
    <text evidence="3">Belongs to the CTU2/NCS2 family.</text>
</comment>
<dbReference type="STRING" id="69004.A0A182QB04"/>
<evidence type="ECO:0000256" key="1">
    <source>
        <dbReference type="ARBA" id="ARBA00022490"/>
    </source>
</evidence>
<proteinExistence type="inferred from homology"/>
<dbReference type="GO" id="GO:0032447">
    <property type="term" value="P:protein urmylation"/>
    <property type="evidence" value="ECO:0007669"/>
    <property type="project" value="UniProtKB-UniRule"/>
</dbReference>
<evidence type="ECO:0000256" key="4">
    <source>
        <dbReference type="SAM" id="MobiDB-lite"/>
    </source>
</evidence>
<comment type="pathway">
    <text evidence="3">tRNA modification; 5-methoxycarbonylmethyl-2-thiouridine-tRNA biosynthesis.</text>
</comment>
<comment type="function">
    <text evidence="3">Plays a central role in 2-thiolation of mcm(5)S(2)U at tRNA wobble positions of tRNA(Lys), tRNA(Glu) and tRNA(Gln). May act by forming a heterodimer with NCS6/CTU1 that ligates sulfur from thiocarboxylated URM1 onto the uridine of tRNAs at wobble position.</text>
</comment>
<dbReference type="VEuPathDB" id="VectorBase:AFAF006584"/>
<accession>A0A182QB04</accession>
<dbReference type="GO" id="GO:0016779">
    <property type="term" value="F:nucleotidyltransferase activity"/>
    <property type="evidence" value="ECO:0007669"/>
    <property type="project" value="UniProtKB-UniRule"/>
</dbReference>
<reference evidence="5" key="2">
    <citation type="submission" date="2020-05" db="UniProtKB">
        <authorList>
            <consortium name="EnsemblMetazoa"/>
        </authorList>
    </citation>
    <scope>IDENTIFICATION</scope>
    <source>
        <strain evidence="5">FAR1</strain>
    </source>
</reference>
<dbReference type="EMBL" id="AXCN02000361">
    <property type="status" value="NOT_ANNOTATED_CDS"/>
    <property type="molecule type" value="Genomic_DNA"/>
</dbReference>
<feature type="region of interest" description="Disordered" evidence="4">
    <location>
        <begin position="1"/>
        <end position="26"/>
    </location>
</feature>
<dbReference type="EnsemblMetazoa" id="AFAF006584-RA">
    <property type="protein sequence ID" value="AFAF006584-PA"/>
    <property type="gene ID" value="AFAF006584"/>
</dbReference>
<feature type="compositionally biased region" description="Acidic residues" evidence="4">
    <location>
        <begin position="1"/>
        <end position="11"/>
    </location>
</feature>
<dbReference type="UniPathway" id="UPA00988"/>
<evidence type="ECO:0000313" key="5">
    <source>
        <dbReference type="EnsemblMetazoa" id="AFAF006584-PA"/>
    </source>
</evidence>
<dbReference type="Proteomes" id="UP000075886">
    <property type="component" value="Unassembled WGS sequence"/>
</dbReference>
<evidence type="ECO:0000313" key="6">
    <source>
        <dbReference type="Proteomes" id="UP000075886"/>
    </source>
</evidence>
<dbReference type="GO" id="GO:0000049">
    <property type="term" value="F:tRNA binding"/>
    <property type="evidence" value="ECO:0007669"/>
    <property type="project" value="InterPro"/>
</dbReference>
<name>A0A182QB04_9DIPT</name>
<dbReference type="AlphaFoldDB" id="A0A182QB04"/>
<reference evidence="6" key="1">
    <citation type="submission" date="2014-01" db="EMBL/GenBank/DDBJ databases">
        <title>The Genome Sequence of Anopheles farauti FAR1 (V2).</title>
        <authorList>
            <consortium name="The Broad Institute Genomics Platform"/>
            <person name="Neafsey D.E."/>
            <person name="Besansky N."/>
            <person name="Howell P."/>
            <person name="Walton C."/>
            <person name="Young S.K."/>
            <person name="Zeng Q."/>
            <person name="Gargeya S."/>
            <person name="Fitzgerald M."/>
            <person name="Haas B."/>
            <person name="Abouelleil A."/>
            <person name="Allen A.W."/>
            <person name="Alvarado L."/>
            <person name="Arachchi H.M."/>
            <person name="Berlin A.M."/>
            <person name="Chapman S.B."/>
            <person name="Gainer-Dewar J."/>
            <person name="Goldberg J."/>
            <person name="Griggs A."/>
            <person name="Gujja S."/>
            <person name="Hansen M."/>
            <person name="Howarth C."/>
            <person name="Imamovic A."/>
            <person name="Ireland A."/>
            <person name="Larimer J."/>
            <person name="McCowan C."/>
            <person name="Murphy C."/>
            <person name="Pearson M."/>
            <person name="Poon T.W."/>
            <person name="Priest M."/>
            <person name="Roberts A."/>
            <person name="Saif S."/>
            <person name="Shea T."/>
            <person name="Sisk P."/>
            <person name="Sykes S."/>
            <person name="Wortman J."/>
            <person name="Nusbaum C."/>
            <person name="Birren B."/>
        </authorList>
    </citation>
    <scope>NUCLEOTIDE SEQUENCE [LARGE SCALE GENOMIC DNA]</scope>
    <source>
        <strain evidence="6">FAR1</strain>
    </source>
</reference>
<dbReference type="PANTHER" id="PTHR20882">
    <property type="entry name" value="CYTOPLASMIC TRNA 2-THIOLATION PROTEIN 2"/>
    <property type="match status" value="1"/>
</dbReference>
<keyword evidence="6" id="KW-1185">Reference proteome</keyword>
<protein>
    <recommendedName>
        <fullName evidence="3">Cytoplasmic tRNA 2-thiolation protein 2</fullName>
    </recommendedName>
</protein>
<dbReference type="GO" id="GO:0005829">
    <property type="term" value="C:cytosol"/>
    <property type="evidence" value="ECO:0007669"/>
    <property type="project" value="TreeGrafter"/>
</dbReference>
<dbReference type="InterPro" id="IPR019407">
    <property type="entry name" value="CTU2"/>
</dbReference>
<dbReference type="HAMAP" id="MF_03054">
    <property type="entry name" value="CTU2"/>
    <property type="match status" value="1"/>
</dbReference>
<dbReference type="GO" id="GO:0016783">
    <property type="term" value="F:sulfurtransferase activity"/>
    <property type="evidence" value="ECO:0007669"/>
    <property type="project" value="TreeGrafter"/>
</dbReference>
<keyword evidence="1 3" id="KW-0963">Cytoplasm</keyword>
<dbReference type="Gene3D" id="3.40.50.620">
    <property type="entry name" value="HUPs"/>
    <property type="match status" value="1"/>
</dbReference>
<dbReference type="GO" id="GO:0002143">
    <property type="term" value="P:tRNA wobble position uridine thiolation"/>
    <property type="evidence" value="ECO:0007669"/>
    <property type="project" value="TreeGrafter"/>
</dbReference>
<comment type="subcellular location">
    <subcellularLocation>
        <location evidence="3">Cytoplasm</location>
    </subcellularLocation>
</comment>
<dbReference type="SUPFAM" id="SSF52402">
    <property type="entry name" value="Adenine nucleotide alpha hydrolases-like"/>
    <property type="match status" value="1"/>
</dbReference>
<organism evidence="5 6">
    <name type="scientific">Anopheles farauti</name>
    <dbReference type="NCBI Taxonomy" id="69004"/>
    <lineage>
        <taxon>Eukaryota</taxon>
        <taxon>Metazoa</taxon>
        <taxon>Ecdysozoa</taxon>
        <taxon>Arthropoda</taxon>
        <taxon>Hexapoda</taxon>
        <taxon>Insecta</taxon>
        <taxon>Pterygota</taxon>
        <taxon>Neoptera</taxon>
        <taxon>Endopterygota</taxon>
        <taxon>Diptera</taxon>
        <taxon>Nematocera</taxon>
        <taxon>Culicoidea</taxon>
        <taxon>Culicidae</taxon>
        <taxon>Anophelinae</taxon>
        <taxon>Anopheles</taxon>
    </lineage>
</organism>
<dbReference type="InterPro" id="IPR014729">
    <property type="entry name" value="Rossmann-like_a/b/a_fold"/>
</dbReference>